<name>A0A4Z1FHP6_9HELO</name>
<sequence length="1109" mass="127414">MNSHGALPNRLMNYGQTRSHGRHNITQDISHIKAEAGSRLFVGTNITYEAAVPKRDEILNWLDPEDLRISQYKEHTRHREDRADDTGEDFLNGDFKEWVSSNKKFLWLRGQARENNNDNCSSHLIENIPNILRITSPEVTSNNAHLVAFYYCSFSDSSTFDVGNFQRSIIAQLCDKYGLLPELKELYENCEPYPPSTVQLTTLLLSIVSLLEGSSATLTNSEQNEACRSITLVIDGLDEVPPGKPRDGYLQVIEKLSSIQDPNFRIVIVSREEGDLKASFPKDYGWRWLIRDTAHVTLDIKQFVQARISSHRRLNSQTTEIKTLISRRLSQGSEGMFRLAALQMKELEYLTRNLRVIQKADFENIFLSLPRDLDTFYDLIISRIPKSLLSELETVLKWLIFAARPLFVEEIVEVCTIQPFINGLPCIGSRRHALDIVECLPGLVKLEPPLADDVEIVPQGVHILSIAHFSVQEYLCPIHDFNRPPGLFRFTDIHKEHQLIAQACLSYLLQCFKNKDGRTAASHLREYCWYSWSMHITATTESYGYKARTTPDSLRLHNSIANPILYRRHPEAVSMEAARLRRFADKFTPKMYAELLVALQDLEFPFNDSGVSERSINSQQTPYKTILGHCPHATRLVILYPSNDLDSPLRCGICTDSLDNNPDFVALSYAWGKYSPGEVWRVYGNGFSIHLRPNLHSALVHLREKTEPRMLWIDAICIDMQNYEERSFQIRLMARLYSQAKEVIMWLGESRDNSKTIASEAKAMSVLNMETSLDRNLTPDWETWDPVDALFRRSLWCRAWTIQESVVAAKLTVMCGNYASSFDNWHNVRELRRKKLDSERRLPRLMSNEYLKADEAAWDAVIAIQTLRDRYRKNGRMELELATLLFLSRRHTCSDYRDKLYALLSLLGDKERSDPLLHPDYSLSPAEMGHKLTVYVLKKYQNLTILESAFAADNIENLSSWTLDLYALRRPIAHDYSDAIQQSTLQDQHDVSQAYNAGGKYILDDHPFKFSSDLNTLKVWGIVIDSVINCDLELRLSQNIYWESSRGKTVGFNCRRFVNCLGPESVRRGDLVVVLFGSIVPFVLREIQVDYVQAEPRPPGERYKLVGDW</sequence>
<dbReference type="AlphaFoldDB" id="A0A4Z1FHP6"/>
<protein>
    <submittedName>
        <fullName evidence="4">Uncharacterized protein</fullName>
    </submittedName>
</protein>
<proteinExistence type="predicted"/>
<keyword evidence="1" id="KW-0677">Repeat</keyword>
<dbReference type="InterPro" id="IPR052895">
    <property type="entry name" value="HetReg/Transcr_Mod"/>
</dbReference>
<evidence type="ECO:0000256" key="1">
    <source>
        <dbReference type="ARBA" id="ARBA00022737"/>
    </source>
</evidence>
<dbReference type="Proteomes" id="UP000297910">
    <property type="component" value="Unassembled WGS sequence"/>
</dbReference>
<evidence type="ECO:0000313" key="5">
    <source>
        <dbReference type="Proteomes" id="UP000297910"/>
    </source>
</evidence>
<dbReference type="InterPro" id="IPR056884">
    <property type="entry name" value="NPHP3-like_N"/>
</dbReference>
<evidence type="ECO:0000313" key="4">
    <source>
        <dbReference type="EMBL" id="TGO22779.1"/>
    </source>
</evidence>
<organism evidence="4 5">
    <name type="scientific">Botrytis paeoniae</name>
    <dbReference type="NCBI Taxonomy" id="278948"/>
    <lineage>
        <taxon>Eukaryota</taxon>
        <taxon>Fungi</taxon>
        <taxon>Dikarya</taxon>
        <taxon>Ascomycota</taxon>
        <taxon>Pezizomycotina</taxon>
        <taxon>Leotiomycetes</taxon>
        <taxon>Helotiales</taxon>
        <taxon>Sclerotiniaceae</taxon>
        <taxon>Botrytis</taxon>
    </lineage>
</organism>
<keyword evidence="5" id="KW-1185">Reference proteome</keyword>
<comment type="caution">
    <text evidence="4">The sequence shown here is derived from an EMBL/GenBank/DDBJ whole genome shotgun (WGS) entry which is preliminary data.</text>
</comment>
<reference evidence="4 5" key="1">
    <citation type="submission" date="2017-12" db="EMBL/GenBank/DDBJ databases">
        <title>Comparative genomics of Botrytis spp.</title>
        <authorList>
            <person name="Valero-Jimenez C.A."/>
            <person name="Tapia P."/>
            <person name="Veloso J."/>
            <person name="Silva-Moreno E."/>
            <person name="Staats M."/>
            <person name="Valdes J.H."/>
            <person name="Van Kan J.A.L."/>
        </authorList>
    </citation>
    <scope>NUCLEOTIDE SEQUENCE [LARGE SCALE GENOMIC DNA]</scope>
    <source>
        <strain evidence="4 5">Bp0003</strain>
    </source>
</reference>
<dbReference type="Pfam" id="PF24883">
    <property type="entry name" value="NPHP3_N"/>
    <property type="match status" value="1"/>
</dbReference>
<dbReference type="EMBL" id="PQXI01000155">
    <property type="protein sequence ID" value="TGO22779.1"/>
    <property type="molecule type" value="Genomic_DNA"/>
</dbReference>
<dbReference type="PANTHER" id="PTHR24148">
    <property type="entry name" value="ANKYRIN REPEAT DOMAIN-CONTAINING PROTEIN 39 HOMOLOG-RELATED"/>
    <property type="match status" value="1"/>
</dbReference>
<feature type="domain" description="Heterokaryon incompatibility" evidence="2">
    <location>
        <begin position="664"/>
        <end position="804"/>
    </location>
</feature>
<dbReference type="PANTHER" id="PTHR24148:SF64">
    <property type="entry name" value="HETEROKARYON INCOMPATIBILITY DOMAIN-CONTAINING PROTEIN"/>
    <property type="match status" value="1"/>
</dbReference>
<gene>
    <name evidence="4" type="ORF">BPAE_0155g00170</name>
</gene>
<evidence type="ECO:0000259" key="3">
    <source>
        <dbReference type="Pfam" id="PF24883"/>
    </source>
</evidence>
<dbReference type="Pfam" id="PF06985">
    <property type="entry name" value="HET"/>
    <property type="match status" value="1"/>
</dbReference>
<accession>A0A4Z1FHP6</accession>
<feature type="domain" description="Nephrocystin 3-like N-terminal" evidence="3">
    <location>
        <begin position="86"/>
        <end position="271"/>
    </location>
</feature>
<evidence type="ECO:0000259" key="2">
    <source>
        <dbReference type="Pfam" id="PF06985"/>
    </source>
</evidence>
<dbReference type="InterPro" id="IPR010730">
    <property type="entry name" value="HET"/>
</dbReference>